<protein>
    <submittedName>
        <fullName evidence="1">Uncharacterized protein</fullName>
    </submittedName>
</protein>
<comment type="caution">
    <text evidence="1">The sequence shown here is derived from an EMBL/GenBank/DDBJ whole genome shotgun (WGS) entry which is preliminary data.</text>
</comment>
<dbReference type="EMBL" id="CM037156">
    <property type="protein sequence ID" value="KAH7838329.1"/>
    <property type="molecule type" value="Genomic_DNA"/>
</dbReference>
<evidence type="ECO:0000313" key="1">
    <source>
        <dbReference type="EMBL" id="KAH7838329.1"/>
    </source>
</evidence>
<name>A0ACB7XCH0_9ERIC</name>
<proteinExistence type="predicted"/>
<organism evidence="1 2">
    <name type="scientific">Vaccinium darrowii</name>
    <dbReference type="NCBI Taxonomy" id="229202"/>
    <lineage>
        <taxon>Eukaryota</taxon>
        <taxon>Viridiplantae</taxon>
        <taxon>Streptophyta</taxon>
        <taxon>Embryophyta</taxon>
        <taxon>Tracheophyta</taxon>
        <taxon>Spermatophyta</taxon>
        <taxon>Magnoliopsida</taxon>
        <taxon>eudicotyledons</taxon>
        <taxon>Gunneridae</taxon>
        <taxon>Pentapetalae</taxon>
        <taxon>asterids</taxon>
        <taxon>Ericales</taxon>
        <taxon>Ericaceae</taxon>
        <taxon>Vaccinioideae</taxon>
        <taxon>Vaccinieae</taxon>
        <taxon>Vaccinium</taxon>
    </lineage>
</organism>
<dbReference type="Proteomes" id="UP000828048">
    <property type="component" value="Chromosome 6"/>
</dbReference>
<accession>A0ACB7XCH0</accession>
<gene>
    <name evidence="1" type="ORF">Vadar_025084</name>
</gene>
<sequence length="485" mass="56337">MALKFLNKKGWHTGSLRNIENVWKAEQKRDAEEKKLEELRKQIIEERERSEFRLLQEQAGLVPKQERLDFLYDSGLSVGKGSSSDGFKALESLPKTDPQTAASSSSTKQQQPSVPGALFEEKPQSANDAWRKLHSDPLLLIRQREQEALARVKNNPVQMAMIRKSVEAKNKEKTSKSDKIGEKHHHKKPKHGRHSSPERNMDSENVAGEGEKGRNHKSSKHEKHSDNLPPRSERESRERNTNRGKDRMYEEKPYRAQSDSTIENGETRDRNNDKSRHEKYYSEGRMEESESGRKGREDRQEKHSDNLPPRSERESRGRNTNRGKDRMYEEKPYRARSDSTIENGETRDRNNDKSRHEKYYSEGRMEESESGRKGREDGQESHHKRRNNPSKLSEEERAARLQEMQMDAELHEEQRWKRLKKADEDDAQEAVGAHKAGGRNFLDAAQRSVYGAEKGGSSTIEESLRRRTHYSQRRSEDGEANAFRR</sequence>
<keyword evidence="2" id="KW-1185">Reference proteome</keyword>
<reference evidence="1 2" key="1">
    <citation type="journal article" date="2021" name="Hortic Res">
        <title>High-quality reference genome and annotation aids understanding of berry development for evergreen blueberry (Vaccinium darrowii).</title>
        <authorList>
            <person name="Yu J."/>
            <person name="Hulse-Kemp A.M."/>
            <person name="Babiker E."/>
            <person name="Staton M."/>
        </authorList>
    </citation>
    <scope>NUCLEOTIDE SEQUENCE [LARGE SCALE GENOMIC DNA]</scope>
    <source>
        <strain evidence="2">cv. NJ 8807/NJ 8810</strain>
        <tissue evidence="1">Young leaf</tissue>
    </source>
</reference>
<evidence type="ECO:0000313" key="2">
    <source>
        <dbReference type="Proteomes" id="UP000828048"/>
    </source>
</evidence>